<dbReference type="Proteomes" id="UP001223978">
    <property type="component" value="Unassembled WGS sequence"/>
</dbReference>
<sequence>MDLPVMPPVKPMLAKPVKKIPPDMQYEAKWDGFRAIVFRDGDEIELGSRTGKPLTRYFPELVAALKENLPGRCVLDGEIVIAREGRLDFDALTERIHPADSRVRTLAERTPASFVAFDLLALGDRSLVDAYFGDRRAELVMALADARPPVHVAPATTDPELAAEWFRTYEGAGLDGVIAKPLDLLYRQNERLMFKVKHERTADVVVAGYRFHKSGPIVGSLLLGLYDDSGALQHVGVCAAFSMQRREELIAELEPLRLESADEHPWAAWTEESAHESARLPGAPSRWSGKKDLSWVPLRPERVLEVAYDHMENGARFRHTAQFRRWRPDRTPESCTYAQLEEPVSYDLAEVLGPRGPGDSSP</sequence>
<proteinExistence type="inferred from homology"/>
<name>A0ABT6SG73_9ACTN</name>
<dbReference type="InterPro" id="IPR044119">
    <property type="entry name" value="Adenylation_LigC-like"/>
</dbReference>
<feature type="domain" description="DNA ligase ATP-dependent C-terminal" evidence="7">
    <location>
        <begin position="217"/>
        <end position="330"/>
    </location>
</feature>
<dbReference type="Gene3D" id="3.30.470.30">
    <property type="entry name" value="DNA ligase/mRNA capping enzyme"/>
    <property type="match status" value="1"/>
</dbReference>
<dbReference type="CDD" id="cd07970">
    <property type="entry name" value="OBF_DNA_ligase_LigC"/>
    <property type="match status" value="1"/>
</dbReference>
<dbReference type="SUPFAM" id="SSF50249">
    <property type="entry name" value="Nucleic acid-binding proteins"/>
    <property type="match status" value="1"/>
</dbReference>
<evidence type="ECO:0000256" key="4">
    <source>
        <dbReference type="ARBA" id="ARBA00034003"/>
    </source>
</evidence>
<evidence type="ECO:0000259" key="7">
    <source>
        <dbReference type="Pfam" id="PF04679"/>
    </source>
</evidence>
<dbReference type="InterPro" id="IPR012309">
    <property type="entry name" value="DNA_ligase_ATP-dep_C"/>
</dbReference>
<dbReference type="CDD" id="cd07905">
    <property type="entry name" value="Adenylation_DNA_ligase_LigC"/>
    <property type="match status" value="1"/>
</dbReference>
<comment type="caution">
    <text evidence="8">The sequence shown here is derived from an EMBL/GenBank/DDBJ whole genome shotgun (WGS) entry which is preliminary data.</text>
</comment>
<accession>A0ABT6SG73</accession>
<evidence type="ECO:0000256" key="2">
    <source>
        <dbReference type="ARBA" id="ARBA00012727"/>
    </source>
</evidence>
<dbReference type="PROSITE" id="PS00697">
    <property type="entry name" value="DNA_LIGASE_A1"/>
    <property type="match status" value="1"/>
</dbReference>
<evidence type="ECO:0000313" key="8">
    <source>
        <dbReference type="EMBL" id="MDI3406657.1"/>
    </source>
</evidence>
<keyword evidence="9" id="KW-1185">Reference proteome</keyword>
<dbReference type="GO" id="GO:0003910">
    <property type="term" value="F:DNA ligase (ATP) activity"/>
    <property type="evidence" value="ECO:0007669"/>
    <property type="project" value="UniProtKB-EC"/>
</dbReference>
<dbReference type="InterPro" id="IPR050191">
    <property type="entry name" value="ATP-dep_DNA_ligase"/>
</dbReference>
<organism evidence="8 9">
    <name type="scientific">Streptomyces cavernicola</name>
    <dbReference type="NCBI Taxonomy" id="3043613"/>
    <lineage>
        <taxon>Bacteria</taxon>
        <taxon>Bacillati</taxon>
        <taxon>Actinomycetota</taxon>
        <taxon>Actinomycetes</taxon>
        <taxon>Kitasatosporales</taxon>
        <taxon>Streptomycetaceae</taxon>
        <taxon>Streptomyces</taxon>
    </lineage>
</organism>
<protein>
    <recommendedName>
        <fullName evidence="2">DNA ligase (ATP)</fullName>
        <ecNumber evidence="2">6.5.1.1</ecNumber>
    </recommendedName>
</protein>
<dbReference type="NCBIfam" id="NF006078">
    <property type="entry name" value="PRK08224.1"/>
    <property type="match status" value="1"/>
</dbReference>
<dbReference type="PANTHER" id="PTHR45674:SF4">
    <property type="entry name" value="DNA LIGASE 1"/>
    <property type="match status" value="1"/>
</dbReference>
<evidence type="ECO:0000259" key="6">
    <source>
        <dbReference type="Pfam" id="PF01068"/>
    </source>
</evidence>
<gene>
    <name evidence="8" type="ORF">QIS96_22950</name>
</gene>
<evidence type="ECO:0000256" key="1">
    <source>
        <dbReference type="ARBA" id="ARBA00007572"/>
    </source>
</evidence>
<dbReference type="InterPro" id="IPR044117">
    <property type="entry name" value="OBF_LigC-like"/>
</dbReference>
<feature type="region of interest" description="Disordered" evidence="5">
    <location>
        <begin position="270"/>
        <end position="289"/>
    </location>
</feature>
<keyword evidence="3 8" id="KW-0436">Ligase</keyword>
<evidence type="ECO:0000256" key="5">
    <source>
        <dbReference type="SAM" id="MobiDB-lite"/>
    </source>
</evidence>
<evidence type="ECO:0000256" key="3">
    <source>
        <dbReference type="ARBA" id="ARBA00022598"/>
    </source>
</evidence>
<dbReference type="Gene3D" id="2.40.50.140">
    <property type="entry name" value="Nucleic acid-binding proteins"/>
    <property type="match status" value="1"/>
</dbReference>
<evidence type="ECO:0000313" key="9">
    <source>
        <dbReference type="Proteomes" id="UP001223978"/>
    </source>
</evidence>
<dbReference type="Pfam" id="PF04679">
    <property type="entry name" value="DNA_ligase_A_C"/>
    <property type="match status" value="1"/>
</dbReference>
<dbReference type="SUPFAM" id="SSF56091">
    <property type="entry name" value="DNA ligase/mRNA capping enzyme, catalytic domain"/>
    <property type="match status" value="1"/>
</dbReference>
<dbReference type="Pfam" id="PF01068">
    <property type="entry name" value="DNA_ligase_A_M"/>
    <property type="match status" value="1"/>
</dbReference>
<dbReference type="InterPro" id="IPR012340">
    <property type="entry name" value="NA-bd_OB-fold"/>
</dbReference>
<dbReference type="PANTHER" id="PTHR45674">
    <property type="entry name" value="DNA LIGASE 1/3 FAMILY MEMBER"/>
    <property type="match status" value="1"/>
</dbReference>
<dbReference type="EMBL" id="JASCIQ010000025">
    <property type="protein sequence ID" value="MDI3406657.1"/>
    <property type="molecule type" value="Genomic_DNA"/>
</dbReference>
<dbReference type="RefSeq" id="WP_282544584.1">
    <property type="nucleotide sequence ID" value="NZ_JASCIQ010000025.1"/>
</dbReference>
<comment type="catalytic activity">
    <reaction evidence="4">
        <text>ATP + (deoxyribonucleotide)n-3'-hydroxyl + 5'-phospho-(deoxyribonucleotide)m = (deoxyribonucleotide)n+m + AMP + diphosphate.</text>
        <dbReference type="EC" id="6.5.1.1"/>
    </reaction>
</comment>
<reference evidence="8 9" key="1">
    <citation type="submission" date="2023-05" db="EMBL/GenBank/DDBJ databases">
        <title>Draft genome sequence of Streptomyces sp. B-S-A6 isolated from a cave soil in Thailand.</title>
        <authorList>
            <person name="Chamroensaksri N."/>
            <person name="Muangham S."/>
        </authorList>
    </citation>
    <scope>NUCLEOTIDE SEQUENCE [LARGE SCALE GENOMIC DNA]</scope>
    <source>
        <strain evidence="8 9">B-S-A6</strain>
    </source>
</reference>
<comment type="similarity">
    <text evidence="1">Belongs to the ATP-dependent DNA ligase family.</text>
</comment>
<feature type="domain" description="ATP-dependent DNA ligase family profile" evidence="6">
    <location>
        <begin position="11"/>
        <end position="197"/>
    </location>
</feature>
<dbReference type="InterPro" id="IPR016059">
    <property type="entry name" value="DNA_ligase_ATP-dep_CS"/>
</dbReference>
<dbReference type="EC" id="6.5.1.1" evidence="2"/>
<dbReference type="InterPro" id="IPR012310">
    <property type="entry name" value="DNA_ligase_ATP-dep_cent"/>
</dbReference>